<comment type="caution">
    <text evidence="2">The sequence shown here is derived from an EMBL/GenBank/DDBJ whole genome shotgun (WGS) entry which is preliminary data.</text>
</comment>
<evidence type="ECO:0000313" key="2">
    <source>
        <dbReference type="EMBL" id="KAK6756293.1"/>
    </source>
</evidence>
<reference evidence="2 3" key="1">
    <citation type="submission" date="2023-08" db="EMBL/GenBank/DDBJ databases">
        <title>A Necator americanus chromosomal reference genome.</title>
        <authorList>
            <person name="Ilik V."/>
            <person name="Petrzelkova K.J."/>
            <person name="Pardy F."/>
            <person name="Fuh T."/>
            <person name="Niatou-Singa F.S."/>
            <person name="Gouil Q."/>
            <person name="Baker L."/>
            <person name="Ritchie M.E."/>
            <person name="Jex A.R."/>
            <person name="Gazzola D."/>
            <person name="Li H."/>
            <person name="Toshio Fujiwara R."/>
            <person name="Zhan B."/>
            <person name="Aroian R.V."/>
            <person name="Pafco B."/>
            <person name="Schwarz E.M."/>
        </authorList>
    </citation>
    <scope>NUCLEOTIDE SEQUENCE [LARGE SCALE GENOMIC DNA]</scope>
    <source>
        <strain evidence="2 3">Aroian</strain>
        <tissue evidence="2">Whole animal</tissue>
    </source>
</reference>
<name>A0ABR1E1B0_NECAM</name>
<proteinExistence type="predicted"/>
<protein>
    <submittedName>
        <fullName evidence="2">Uncharacterized protein</fullName>
    </submittedName>
</protein>
<dbReference type="Proteomes" id="UP001303046">
    <property type="component" value="Unassembled WGS sequence"/>
</dbReference>
<feature type="transmembrane region" description="Helical" evidence="1">
    <location>
        <begin position="17"/>
        <end position="37"/>
    </location>
</feature>
<gene>
    <name evidence="2" type="primary">Necator_chrV.g19392</name>
    <name evidence="2" type="ORF">RB195_014600</name>
</gene>
<keyword evidence="1" id="KW-0812">Transmembrane</keyword>
<keyword evidence="3" id="KW-1185">Reference proteome</keyword>
<sequence>MVLLMQSPDLLTMDGTYFYFLGLLDGGGESLFALHVIKKRCRKRLCCTKRRQQAIGGCSLTDVAPCQLHRMRIRVLIMRSYGTLVVYWYKESATVSTPATFGLAVRVHSCFNSYLDSADDIGNSWRNATAFQCCVKCNAHYTG</sequence>
<keyword evidence="1" id="KW-0472">Membrane</keyword>
<keyword evidence="1" id="KW-1133">Transmembrane helix</keyword>
<organism evidence="2 3">
    <name type="scientific">Necator americanus</name>
    <name type="common">Human hookworm</name>
    <dbReference type="NCBI Taxonomy" id="51031"/>
    <lineage>
        <taxon>Eukaryota</taxon>
        <taxon>Metazoa</taxon>
        <taxon>Ecdysozoa</taxon>
        <taxon>Nematoda</taxon>
        <taxon>Chromadorea</taxon>
        <taxon>Rhabditida</taxon>
        <taxon>Rhabditina</taxon>
        <taxon>Rhabditomorpha</taxon>
        <taxon>Strongyloidea</taxon>
        <taxon>Ancylostomatidae</taxon>
        <taxon>Bunostominae</taxon>
        <taxon>Necator</taxon>
    </lineage>
</organism>
<evidence type="ECO:0000313" key="3">
    <source>
        <dbReference type="Proteomes" id="UP001303046"/>
    </source>
</evidence>
<dbReference type="EMBL" id="JAVFWL010000005">
    <property type="protein sequence ID" value="KAK6756293.1"/>
    <property type="molecule type" value="Genomic_DNA"/>
</dbReference>
<evidence type="ECO:0000256" key="1">
    <source>
        <dbReference type="SAM" id="Phobius"/>
    </source>
</evidence>
<accession>A0ABR1E1B0</accession>